<reference evidence="2" key="1">
    <citation type="submission" date="2018-05" db="EMBL/GenBank/DDBJ databases">
        <title>Draft genome of Mucuna pruriens seed.</title>
        <authorList>
            <person name="Nnadi N.E."/>
            <person name="Vos R."/>
            <person name="Hasami M.H."/>
            <person name="Devisetty U.K."/>
            <person name="Aguiy J.C."/>
        </authorList>
    </citation>
    <scope>NUCLEOTIDE SEQUENCE [LARGE SCALE GENOMIC DNA]</scope>
    <source>
        <strain evidence="2">JCA_2017</strain>
    </source>
</reference>
<keyword evidence="3" id="KW-1185">Reference proteome</keyword>
<dbReference type="OrthoDB" id="1436830at2759"/>
<protein>
    <submittedName>
        <fullName evidence="2">Uncharacterized protein</fullName>
    </submittedName>
</protein>
<evidence type="ECO:0000313" key="2">
    <source>
        <dbReference type="EMBL" id="RDY09938.1"/>
    </source>
</evidence>
<proteinExistence type="predicted"/>
<dbReference type="AlphaFoldDB" id="A0A371I4G4"/>
<gene>
    <name evidence="2" type="ORF">CR513_05628</name>
</gene>
<sequence length="133" mass="15075">MSECSMITSRHCESNAVGWFLKHSFLNNSESERGSRRLPSPNWEPTPKCSNGLEASHYHFPPGQRSETDEDLLKLFRKVEINILLLDTIKQVPKYAKFLKELCIHKRKKLKGGVKMGGIVSALTKHEEVIAGL</sequence>
<feature type="region of interest" description="Disordered" evidence="1">
    <location>
        <begin position="29"/>
        <end position="66"/>
    </location>
</feature>
<feature type="non-terminal residue" evidence="2">
    <location>
        <position position="1"/>
    </location>
</feature>
<comment type="caution">
    <text evidence="2">The sequence shown here is derived from an EMBL/GenBank/DDBJ whole genome shotgun (WGS) entry which is preliminary data.</text>
</comment>
<accession>A0A371I4G4</accession>
<dbReference type="EMBL" id="QJKJ01000945">
    <property type="protein sequence ID" value="RDY09938.1"/>
    <property type="molecule type" value="Genomic_DNA"/>
</dbReference>
<dbReference type="Proteomes" id="UP000257109">
    <property type="component" value="Unassembled WGS sequence"/>
</dbReference>
<organism evidence="2 3">
    <name type="scientific">Mucuna pruriens</name>
    <name type="common">Velvet bean</name>
    <name type="synonym">Dolichos pruriens</name>
    <dbReference type="NCBI Taxonomy" id="157652"/>
    <lineage>
        <taxon>Eukaryota</taxon>
        <taxon>Viridiplantae</taxon>
        <taxon>Streptophyta</taxon>
        <taxon>Embryophyta</taxon>
        <taxon>Tracheophyta</taxon>
        <taxon>Spermatophyta</taxon>
        <taxon>Magnoliopsida</taxon>
        <taxon>eudicotyledons</taxon>
        <taxon>Gunneridae</taxon>
        <taxon>Pentapetalae</taxon>
        <taxon>rosids</taxon>
        <taxon>fabids</taxon>
        <taxon>Fabales</taxon>
        <taxon>Fabaceae</taxon>
        <taxon>Papilionoideae</taxon>
        <taxon>50 kb inversion clade</taxon>
        <taxon>NPAAA clade</taxon>
        <taxon>indigoferoid/millettioid clade</taxon>
        <taxon>Phaseoleae</taxon>
        <taxon>Mucuna</taxon>
    </lineage>
</organism>
<name>A0A371I4G4_MUCPR</name>
<evidence type="ECO:0000256" key="1">
    <source>
        <dbReference type="SAM" id="MobiDB-lite"/>
    </source>
</evidence>
<evidence type="ECO:0000313" key="3">
    <source>
        <dbReference type="Proteomes" id="UP000257109"/>
    </source>
</evidence>